<dbReference type="InterPro" id="IPR035198">
    <property type="entry name" value="SU10_MCP"/>
</dbReference>
<protein>
    <recommendedName>
        <fullName evidence="4">Head protein</fullName>
    </recommendedName>
</protein>
<evidence type="ECO:0000256" key="1">
    <source>
        <dbReference type="SAM" id="MobiDB-lite"/>
    </source>
</evidence>
<gene>
    <name evidence="2" type="ORF">DJ66_0354</name>
</gene>
<feature type="region of interest" description="Disordered" evidence="1">
    <location>
        <begin position="157"/>
        <end position="177"/>
    </location>
</feature>
<proteinExistence type="predicted"/>
<evidence type="ECO:0000313" key="2">
    <source>
        <dbReference type="EMBL" id="KJZ81632.1"/>
    </source>
</evidence>
<sequence>MTEITNTFISTSSSTNKESLSDVVSRITPEDTPIYSMIKKGSTRSIHPEWVVDDLSSPGPNAQLEGDEYSFESISTPERMGNYTQIMRKSWILSGTQESIDDTGSLLKYKEQKLKKALEIRKDVEFALVSVQQSEKKSPRKLASLSSWIKTNVNRGTGGASGGYDPTSGMTKKAKDGAQRPFTKQLLDAVMQEGYQNGANFRHIVVSPYVKSEFVRFMSDSNVASFRYAVSDNSKNNTIVATADIYDGPFGKVMVHPNRVMASNAETARNAFLIDPNMLEFLWLRNIQEDKNIAKTGDANKGVLIGEGTLKVKNEKAIGVISDLFGLSKTI</sequence>
<dbReference type="AlphaFoldDB" id="A0A094Z237"/>
<accession>A0A094Z237</accession>
<dbReference type="RefSeq" id="WP_034441670.1">
    <property type="nucleotide sequence ID" value="NZ_JMTK01000002.1"/>
</dbReference>
<evidence type="ECO:0000313" key="3">
    <source>
        <dbReference type="Proteomes" id="UP000033731"/>
    </source>
</evidence>
<dbReference type="Proteomes" id="UP000033731">
    <property type="component" value="Unassembled WGS sequence"/>
</dbReference>
<evidence type="ECO:0008006" key="4">
    <source>
        <dbReference type="Google" id="ProtNLM"/>
    </source>
</evidence>
<dbReference type="Pfam" id="PF17236">
    <property type="entry name" value="SU10_MCP"/>
    <property type="match status" value="1"/>
</dbReference>
<comment type="caution">
    <text evidence="2">The sequence shown here is derived from an EMBL/GenBank/DDBJ whole genome shotgun (WGS) entry which is preliminary data.</text>
</comment>
<name>A0A094Z237_9HYPH</name>
<reference evidence="2 3" key="1">
    <citation type="journal article" date="2015" name="Phytopathology">
        <title>Genomes of Candidatus Liberibacter solanacearum haplotype A from New Zealand and the USA suggest significant genome plasticity in the species.</title>
        <authorList>
            <person name="Thompson S.M."/>
            <person name="Johnson C.P."/>
            <person name="Lu A.Y."/>
            <person name="Frampton R.A."/>
            <person name="Sullivan K.L."/>
            <person name="Fiers M.W."/>
            <person name="Crowhurst R.N."/>
            <person name="Pitman A.R."/>
            <person name="Scott I."/>
            <person name="Gudmestad N.C."/>
            <person name="Smith G.R."/>
        </authorList>
    </citation>
    <scope>NUCLEOTIDE SEQUENCE [LARGE SCALE GENOMIC DNA]</scope>
    <source>
        <strain evidence="2 3">LsoNZ1</strain>
    </source>
</reference>
<keyword evidence="3" id="KW-1185">Reference proteome</keyword>
<dbReference type="EMBL" id="JMTK01000002">
    <property type="protein sequence ID" value="KJZ81632.1"/>
    <property type="molecule type" value="Genomic_DNA"/>
</dbReference>
<organism evidence="2 3">
    <name type="scientific">Candidatus Liberibacter solanacearum</name>
    <dbReference type="NCBI Taxonomy" id="556287"/>
    <lineage>
        <taxon>Bacteria</taxon>
        <taxon>Pseudomonadati</taxon>
        <taxon>Pseudomonadota</taxon>
        <taxon>Alphaproteobacteria</taxon>
        <taxon>Hyphomicrobiales</taxon>
        <taxon>Rhizobiaceae</taxon>
        <taxon>Liberibacter</taxon>
    </lineage>
</organism>
<dbReference type="PATRIC" id="fig|556287.8.peg.303"/>